<dbReference type="AlphaFoldDB" id="A0A398DI11"/>
<protein>
    <submittedName>
        <fullName evidence="3">Alpha/beta hydrolase</fullName>
    </submittedName>
</protein>
<dbReference type="Proteomes" id="UP000265724">
    <property type="component" value="Unassembled WGS sequence"/>
</dbReference>
<evidence type="ECO:0000313" key="5">
    <source>
        <dbReference type="Proteomes" id="UP000265724"/>
    </source>
</evidence>
<evidence type="ECO:0000259" key="2">
    <source>
        <dbReference type="Pfam" id="PF00561"/>
    </source>
</evidence>
<gene>
    <name evidence="4" type="ORF">SMC2_07965</name>
    <name evidence="3" type="ORF">SMC3_08610</name>
</gene>
<dbReference type="InterPro" id="IPR000073">
    <property type="entry name" value="AB_hydrolase_1"/>
</dbReference>
<dbReference type="PANTHER" id="PTHR43798:SF31">
    <property type="entry name" value="AB HYDROLASE SUPERFAMILY PROTEIN YCLE"/>
    <property type="match status" value="1"/>
</dbReference>
<dbReference type="SUPFAM" id="SSF53474">
    <property type="entry name" value="alpha/beta-Hydrolases"/>
    <property type="match status" value="1"/>
</dbReference>
<evidence type="ECO:0000313" key="3">
    <source>
        <dbReference type="EMBL" id="RIE11838.1"/>
    </source>
</evidence>
<dbReference type="InterPro" id="IPR050266">
    <property type="entry name" value="AB_hydrolase_sf"/>
</dbReference>
<dbReference type="GO" id="GO:0016020">
    <property type="term" value="C:membrane"/>
    <property type="evidence" value="ECO:0007669"/>
    <property type="project" value="TreeGrafter"/>
</dbReference>
<proteinExistence type="predicted"/>
<accession>A0A398DI11</accession>
<keyword evidence="5" id="KW-1185">Reference proteome</keyword>
<evidence type="ECO:0000313" key="4">
    <source>
        <dbReference type="EMBL" id="RIE11999.1"/>
    </source>
</evidence>
<evidence type="ECO:0000313" key="6">
    <source>
        <dbReference type="Proteomes" id="UP000266042"/>
    </source>
</evidence>
<dbReference type="PANTHER" id="PTHR43798">
    <property type="entry name" value="MONOACYLGLYCEROL LIPASE"/>
    <property type="match status" value="1"/>
</dbReference>
<dbReference type="Pfam" id="PF00561">
    <property type="entry name" value="Abhydrolase_1"/>
    <property type="match status" value="1"/>
</dbReference>
<name>A0A398DI11_9BACT</name>
<organism evidence="3 6">
    <name type="scientific">Candidatus Cryosericum hinesii</name>
    <dbReference type="NCBI Taxonomy" id="2290915"/>
    <lineage>
        <taxon>Bacteria</taxon>
        <taxon>Pseudomonadati</taxon>
        <taxon>Caldisericota/Cryosericota group</taxon>
        <taxon>Candidatus Cryosericota</taxon>
        <taxon>Candidatus Cryosericia</taxon>
        <taxon>Candidatus Cryosericales</taxon>
        <taxon>Candidatus Cryosericaceae</taxon>
        <taxon>Candidatus Cryosericum</taxon>
    </lineage>
</organism>
<dbReference type="GO" id="GO:0016787">
    <property type="term" value="F:hydrolase activity"/>
    <property type="evidence" value="ECO:0007669"/>
    <property type="project" value="UniProtKB-KW"/>
</dbReference>
<reference evidence="5 6" key="1">
    <citation type="submission" date="2018-09" db="EMBL/GenBank/DDBJ databases">
        <title>Discovery and Ecogenomic Context for Candidatus Cryosericales, a Global Caldiserica Order Active in Thawing Permafrost.</title>
        <authorList>
            <person name="Martinez M.A."/>
            <person name="Woodcroft B.J."/>
            <person name="Ignacio Espinoza J.C."/>
            <person name="Zayed A."/>
            <person name="Singleton C.M."/>
            <person name="Boyd J."/>
            <person name="Li Y.-F."/>
            <person name="Purvine S."/>
            <person name="Maughan H."/>
            <person name="Hodgkins S.B."/>
            <person name="Anderson D."/>
            <person name="Sederholm M."/>
            <person name="Temperton B."/>
            <person name="Saleska S.R."/>
            <person name="Tyson G.W."/>
            <person name="Rich V.I."/>
        </authorList>
    </citation>
    <scope>NUCLEOTIDE SEQUENCE [LARGE SCALE GENOMIC DNA]</scope>
    <source>
        <strain evidence="4 5">SMC2</strain>
        <strain evidence="3 6">SMC3</strain>
    </source>
</reference>
<dbReference type="PRINTS" id="PR00111">
    <property type="entry name" value="ABHYDROLASE"/>
</dbReference>
<dbReference type="EMBL" id="QXIX01000056">
    <property type="protein sequence ID" value="RIE11999.1"/>
    <property type="molecule type" value="Genomic_DNA"/>
</dbReference>
<sequence>MAITLVDGITLSYVDEGSGDPVVLLHGWGGQAASMTPLIVALRDTYRVLAFDLPGFGGSNPPPVPWGTPEYAAFVERAVASLGISCATYIGHSFGGRIAIWLAAYAPEAVQALVLIDAAGIRPSATFRRRMRRLFYKTAQTVLRLPILGTKGPALRERLAMRFGSADYRATTGVMRASMVKTVNLDLTACFGAIKTPTLLLWGEKDAATPIADGRKMEQLIKGSRLIVVAGAGHFSYLDSPTFVNAVVGAFLHGTRQGATG</sequence>
<dbReference type="Proteomes" id="UP000266042">
    <property type="component" value="Unassembled WGS sequence"/>
</dbReference>
<evidence type="ECO:0000256" key="1">
    <source>
        <dbReference type="ARBA" id="ARBA00022801"/>
    </source>
</evidence>
<feature type="domain" description="AB hydrolase-1" evidence="2">
    <location>
        <begin position="21"/>
        <end position="241"/>
    </location>
</feature>
<dbReference type="Gene3D" id="3.40.50.1820">
    <property type="entry name" value="alpha/beta hydrolase"/>
    <property type="match status" value="1"/>
</dbReference>
<comment type="caution">
    <text evidence="3">The sequence shown here is derived from an EMBL/GenBank/DDBJ whole genome shotgun (WGS) entry which is preliminary data.</text>
</comment>
<dbReference type="InterPro" id="IPR029058">
    <property type="entry name" value="AB_hydrolase_fold"/>
</dbReference>
<keyword evidence="1 3" id="KW-0378">Hydrolase</keyword>
<dbReference type="RefSeq" id="WP_119088115.1">
    <property type="nucleotide sequence ID" value="NZ_QXIV01000050.1"/>
</dbReference>
<dbReference type="EMBL" id="QXIW01000033">
    <property type="protein sequence ID" value="RIE11838.1"/>
    <property type="molecule type" value="Genomic_DNA"/>
</dbReference>